<proteinExistence type="predicted"/>
<dbReference type="Proteomes" id="UP000273643">
    <property type="component" value="Unassembled WGS sequence"/>
</dbReference>
<gene>
    <name evidence="1" type="ORF">EDC38_2101</name>
</gene>
<dbReference type="InterPro" id="IPR045493">
    <property type="entry name" value="DUF6435"/>
</dbReference>
<dbReference type="AlphaFoldDB" id="A0A3N1P2P2"/>
<reference evidence="1 2" key="1">
    <citation type="submission" date="2018-11" db="EMBL/GenBank/DDBJ databases">
        <title>Genomic Encyclopedia of Type Strains, Phase IV (KMG-IV): sequencing the most valuable type-strain genomes for metagenomic binning, comparative biology and taxonomic classification.</title>
        <authorList>
            <person name="Goeker M."/>
        </authorList>
    </citation>
    <scope>NUCLEOTIDE SEQUENCE [LARGE SCALE GENOMIC DNA]</scope>
    <source>
        <strain evidence="1 2">DSM 16974</strain>
    </source>
</reference>
<dbReference type="NCBIfam" id="NF033487">
    <property type="entry name" value="Lacal_2735_fam"/>
    <property type="match status" value="1"/>
</dbReference>
<protein>
    <recommendedName>
        <fullName evidence="3">Lacal_2735 family protein</fullName>
    </recommendedName>
</protein>
<dbReference type="OrthoDB" id="292170at2"/>
<evidence type="ECO:0008006" key="3">
    <source>
        <dbReference type="Google" id="ProtNLM"/>
    </source>
</evidence>
<evidence type="ECO:0000313" key="2">
    <source>
        <dbReference type="Proteomes" id="UP000273643"/>
    </source>
</evidence>
<accession>A0A3N1P2P2</accession>
<name>A0A3N1P2P2_9GAMM</name>
<dbReference type="EMBL" id="RJUK01000001">
    <property type="protein sequence ID" value="ROQ21477.1"/>
    <property type="molecule type" value="Genomic_DNA"/>
</dbReference>
<organism evidence="1 2">
    <name type="scientific">Marinimicrobium koreense</name>
    <dbReference type="NCBI Taxonomy" id="306545"/>
    <lineage>
        <taxon>Bacteria</taxon>
        <taxon>Pseudomonadati</taxon>
        <taxon>Pseudomonadota</taxon>
        <taxon>Gammaproteobacteria</taxon>
        <taxon>Cellvibrionales</taxon>
        <taxon>Cellvibrionaceae</taxon>
        <taxon>Marinimicrobium</taxon>
    </lineage>
</organism>
<sequence length="59" mass="6832">MLSWLKSDPRKKLQKAYEQRLKDAMLAQRSGDIKTYSLLTEEAEGIYQQIKALEADSSR</sequence>
<keyword evidence="2" id="KW-1185">Reference proteome</keyword>
<dbReference type="RefSeq" id="WP_024461446.1">
    <property type="nucleotide sequence ID" value="NZ_JBHYFO010000005.1"/>
</dbReference>
<dbReference type="Pfam" id="PF20027">
    <property type="entry name" value="DUF6435"/>
    <property type="match status" value="1"/>
</dbReference>
<evidence type="ECO:0000313" key="1">
    <source>
        <dbReference type="EMBL" id="ROQ21477.1"/>
    </source>
</evidence>
<comment type="caution">
    <text evidence="1">The sequence shown here is derived from an EMBL/GenBank/DDBJ whole genome shotgun (WGS) entry which is preliminary data.</text>
</comment>